<dbReference type="KEGG" id="svo:SVI_3737"/>
<keyword evidence="2" id="KW-1185">Reference proteome</keyword>
<gene>
    <name evidence="1" type="ordered locus">SVI_3737</name>
</gene>
<accession>D4ZCG3</accession>
<evidence type="ECO:0000313" key="1">
    <source>
        <dbReference type="EMBL" id="BAJ03708.1"/>
    </source>
</evidence>
<dbReference type="EMBL" id="AP011177">
    <property type="protein sequence ID" value="BAJ03708.1"/>
    <property type="molecule type" value="Genomic_DNA"/>
</dbReference>
<dbReference type="SUPFAM" id="SSF53474">
    <property type="entry name" value="alpha/beta-Hydrolases"/>
    <property type="match status" value="1"/>
</dbReference>
<name>D4ZCG3_SHEVD</name>
<dbReference type="Proteomes" id="UP000002350">
    <property type="component" value="Chromosome"/>
</dbReference>
<proteinExistence type="predicted"/>
<evidence type="ECO:0008006" key="3">
    <source>
        <dbReference type="Google" id="ProtNLM"/>
    </source>
</evidence>
<dbReference type="HOGENOM" id="CLU_054590_9_0_6"/>
<dbReference type="InterPro" id="IPR029058">
    <property type="entry name" value="AB_hydrolase_fold"/>
</dbReference>
<dbReference type="eggNOG" id="COG0412">
    <property type="taxonomic scope" value="Bacteria"/>
</dbReference>
<reference evidence="2" key="1">
    <citation type="journal article" date="2010" name="Mol. Biosyst.">
        <title>Complete genome sequence and comparative analysis of Shewanella violacea, a psychrophilic and piezophilic bacterium from deep sea floor sediments.</title>
        <authorList>
            <person name="Aono E."/>
            <person name="Baba T."/>
            <person name="Ara T."/>
            <person name="Nishi T."/>
            <person name="Nakamichi T."/>
            <person name="Inamoto E."/>
            <person name="Toyonaga H."/>
            <person name="Hasegawa M."/>
            <person name="Takai Y."/>
            <person name="Okumura Y."/>
            <person name="Baba M."/>
            <person name="Tomita M."/>
            <person name="Kato C."/>
            <person name="Oshima T."/>
            <person name="Nakasone K."/>
            <person name="Mori H."/>
        </authorList>
    </citation>
    <scope>NUCLEOTIDE SEQUENCE [LARGE SCALE GENOMIC DNA]</scope>
    <source>
        <strain evidence="2">JCM 10179 / CIP 106290 / LMG 19151 / DSS12</strain>
    </source>
</reference>
<dbReference type="AlphaFoldDB" id="D4ZCG3"/>
<dbReference type="STRING" id="637905.SVI_3737"/>
<sequence length="169" mass="18788">MHHEFETEQSAYQMFMAQLGHLQYAQCVAAAIQDCDEEIILIGFSAGASAIFKALSDIKQVNFNLGKIKHFIGFYPSQIRHYLALSPACTTSLIFPDAEVHFDVSAVILALAEHREVTCIRTNLNHGFMNSLSEHFAPQMSPAIFALLGQSKLISDASQFRHRLSQLGC</sequence>
<evidence type="ECO:0000313" key="2">
    <source>
        <dbReference type="Proteomes" id="UP000002350"/>
    </source>
</evidence>
<organism evidence="1 2">
    <name type="scientific">Shewanella violacea (strain JCM 10179 / CIP 106290 / LMG 19151 / DSS12)</name>
    <dbReference type="NCBI Taxonomy" id="637905"/>
    <lineage>
        <taxon>Bacteria</taxon>
        <taxon>Pseudomonadati</taxon>
        <taxon>Pseudomonadota</taxon>
        <taxon>Gammaproteobacteria</taxon>
        <taxon>Alteromonadales</taxon>
        <taxon>Shewanellaceae</taxon>
        <taxon>Shewanella</taxon>
    </lineage>
</organism>
<protein>
    <recommendedName>
        <fullName evidence="3">Dienelactone hydrolase domain-containing protein</fullName>
    </recommendedName>
</protein>